<keyword evidence="2" id="KW-1185">Reference proteome</keyword>
<name>A0ABQ3Y0Q1_9ACTN</name>
<comment type="caution">
    <text evidence="1">The sequence shown here is derived from an EMBL/GenBank/DDBJ whole genome shotgun (WGS) entry which is preliminary data.</text>
</comment>
<organism evidence="1 2">
    <name type="scientific">Paractinoplanes deccanensis</name>
    <dbReference type="NCBI Taxonomy" id="113561"/>
    <lineage>
        <taxon>Bacteria</taxon>
        <taxon>Bacillati</taxon>
        <taxon>Actinomycetota</taxon>
        <taxon>Actinomycetes</taxon>
        <taxon>Micromonosporales</taxon>
        <taxon>Micromonosporaceae</taxon>
        <taxon>Paractinoplanes</taxon>
    </lineage>
</organism>
<reference evidence="1 2" key="1">
    <citation type="submission" date="2021-01" db="EMBL/GenBank/DDBJ databases">
        <title>Whole genome shotgun sequence of Actinoplanes deccanensis NBRC 13994.</title>
        <authorList>
            <person name="Komaki H."/>
            <person name="Tamura T."/>
        </authorList>
    </citation>
    <scope>NUCLEOTIDE SEQUENCE [LARGE SCALE GENOMIC DNA]</scope>
    <source>
        <strain evidence="1 2">NBRC 13994</strain>
    </source>
</reference>
<sequence length="166" mass="18116">MLLKEIRAIAGETLVLAPHDQDAETANTSWFGAPPHERLGMTADEVVAAFEETAELLRDQVVTLGHDGPATFYVWHDPQAGQLRCSTRSCGHDQLPFETGYRTTGDLQPIVVEFLEDRAPGAIAWGQLDPVPFPDDPVIDDAEIVVWVCDLSHSTAGRVDRDATPA</sequence>
<dbReference type="EMBL" id="BOMI01000037">
    <property type="protein sequence ID" value="GID73584.1"/>
    <property type="molecule type" value="Genomic_DNA"/>
</dbReference>
<dbReference type="Proteomes" id="UP000609879">
    <property type="component" value="Unassembled WGS sequence"/>
</dbReference>
<evidence type="ECO:0000313" key="2">
    <source>
        <dbReference type="Proteomes" id="UP000609879"/>
    </source>
</evidence>
<accession>A0ABQ3Y0Q1</accession>
<gene>
    <name evidence="1" type="ORF">Ade02nite_22250</name>
</gene>
<evidence type="ECO:0000313" key="1">
    <source>
        <dbReference type="EMBL" id="GID73584.1"/>
    </source>
</evidence>
<protein>
    <submittedName>
        <fullName evidence="1">Uncharacterized protein</fullName>
    </submittedName>
</protein>
<proteinExistence type="predicted"/>
<dbReference type="RefSeq" id="WP_203761505.1">
    <property type="nucleotide sequence ID" value="NZ_BAAABO010000027.1"/>
</dbReference>